<dbReference type="Proteomes" id="UP001153387">
    <property type="component" value="Unassembled WGS sequence"/>
</dbReference>
<protein>
    <submittedName>
        <fullName evidence="2">GNAT family N-acetyltransferase</fullName>
    </submittedName>
</protein>
<evidence type="ECO:0000313" key="2">
    <source>
        <dbReference type="EMBL" id="MDG0794963.1"/>
    </source>
</evidence>
<organism evidence="2 3">
    <name type="scientific">Cohnella ginsengisoli</name>
    <dbReference type="NCBI Taxonomy" id="425004"/>
    <lineage>
        <taxon>Bacteria</taxon>
        <taxon>Bacillati</taxon>
        <taxon>Bacillota</taxon>
        <taxon>Bacilli</taxon>
        <taxon>Bacillales</taxon>
        <taxon>Paenibacillaceae</taxon>
        <taxon>Cohnella</taxon>
    </lineage>
</organism>
<dbReference type="InterPro" id="IPR016181">
    <property type="entry name" value="Acyl_CoA_acyltransferase"/>
</dbReference>
<proteinExistence type="predicted"/>
<reference evidence="2 3" key="1">
    <citation type="submission" date="2022-10" db="EMBL/GenBank/DDBJ databases">
        <title>Comparative genomic analysis of Cohnella hashimotonis sp. nov., isolated from the International Space Station.</title>
        <authorList>
            <person name="Simpson A."/>
            <person name="Venkateswaran K."/>
        </authorList>
    </citation>
    <scope>NUCLEOTIDE SEQUENCE [LARGE SCALE GENOMIC DNA]</scope>
    <source>
        <strain evidence="2 3">DSM 18997</strain>
    </source>
</reference>
<comment type="caution">
    <text evidence="2">The sequence shown here is derived from an EMBL/GenBank/DDBJ whole genome shotgun (WGS) entry which is preliminary data.</text>
</comment>
<sequence length="121" mass="13121">MKPLMIEEMKSALPGVYERFVPPELRHALQRIPASFLILGVRRGGEPVGLAIAERRAAGAAGLLALTVAEHERRQGIGRILYGETEAILRQTGTQLVGADFLGGIDPDTSEAAFFEGLRIR</sequence>
<dbReference type="EMBL" id="JAPDHZ010000008">
    <property type="protein sequence ID" value="MDG0794963.1"/>
    <property type="molecule type" value="Genomic_DNA"/>
</dbReference>
<dbReference type="SUPFAM" id="SSF55729">
    <property type="entry name" value="Acyl-CoA N-acyltransferases (Nat)"/>
    <property type="match status" value="1"/>
</dbReference>
<dbReference type="PROSITE" id="PS51186">
    <property type="entry name" value="GNAT"/>
    <property type="match status" value="1"/>
</dbReference>
<evidence type="ECO:0000259" key="1">
    <source>
        <dbReference type="PROSITE" id="PS51186"/>
    </source>
</evidence>
<dbReference type="Pfam" id="PF00583">
    <property type="entry name" value="Acetyltransf_1"/>
    <property type="match status" value="1"/>
</dbReference>
<dbReference type="InterPro" id="IPR000182">
    <property type="entry name" value="GNAT_dom"/>
</dbReference>
<dbReference type="Gene3D" id="3.40.630.30">
    <property type="match status" value="1"/>
</dbReference>
<keyword evidence="3" id="KW-1185">Reference proteome</keyword>
<gene>
    <name evidence="2" type="ORF">OMP38_32145</name>
</gene>
<feature type="domain" description="N-acetyltransferase" evidence="1">
    <location>
        <begin position="1"/>
        <end position="121"/>
    </location>
</feature>
<dbReference type="AlphaFoldDB" id="A0A9X4KMP5"/>
<accession>A0A9X4KMP5</accession>
<name>A0A9X4KMP5_9BACL</name>
<evidence type="ECO:0000313" key="3">
    <source>
        <dbReference type="Proteomes" id="UP001153387"/>
    </source>
</evidence>
<dbReference type="GO" id="GO:0016747">
    <property type="term" value="F:acyltransferase activity, transferring groups other than amino-acyl groups"/>
    <property type="evidence" value="ECO:0007669"/>
    <property type="project" value="InterPro"/>
</dbReference>
<dbReference type="RefSeq" id="WP_277568674.1">
    <property type="nucleotide sequence ID" value="NZ_JAPDHZ010000008.1"/>
</dbReference>